<dbReference type="Gene3D" id="1.10.3730.20">
    <property type="match status" value="1"/>
</dbReference>
<keyword evidence="2" id="KW-0472">Membrane</keyword>
<dbReference type="PANTHER" id="PTHR22911:SF79">
    <property type="entry name" value="MOBA-LIKE NTP TRANSFERASE DOMAIN-CONTAINING PROTEIN"/>
    <property type="match status" value="1"/>
</dbReference>
<comment type="caution">
    <text evidence="4">The sequence shown here is derived from an EMBL/GenBank/DDBJ whole genome shotgun (WGS) entry which is preliminary data.</text>
</comment>
<feature type="transmembrane region" description="Helical" evidence="2">
    <location>
        <begin position="279"/>
        <end position="302"/>
    </location>
</feature>
<feature type="transmembrane region" description="Helical" evidence="2">
    <location>
        <begin position="71"/>
        <end position="91"/>
    </location>
</feature>
<keyword evidence="2" id="KW-0812">Transmembrane</keyword>
<dbReference type="InterPro" id="IPR000620">
    <property type="entry name" value="EamA_dom"/>
</dbReference>
<evidence type="ECO:0000256" key="1">
    <source>
        <dbReference type="ARBA" id="ARBA00007362"/>
    </source>
</evidence>
<dbReference type="PANTHER" id="PTHR22911">
    <property type="entry name" value="ACYL-MALONYL CONDENSING ENZYME-RELATED"/>
    <property type="match status" value="1"/>
</dbReference>
<feature type="transmembrane region" description="Helical" evidence="2">
    <location>
        <begin position="253"/>
        <end position="273"/>
    </location>
</feature>
<reference evidence="4 5" key="1">
    <citation type="submission" date="2023-07" db="EMBL/GenBank/DDBJ databases">
        <authorList>
            <person name="Girao M."/>
            <person name="Carvalho M.F."/>
        </authorList>
    </citation>
    <scope>NUCLEOTIDE SEQUENCE [LARGE SCALE GENOMIC DNA]</scope>
    <source>
        <strain evidence="4 5">66/93</strain>
    </source>
</reference>
<feature type="transmembrane region" description="Helical" evidence="2">
    <location>
        <begin position="127"/>
        <end position="146"/>
    </location>
</feature>
<dbReference type="Proteomes" id="UP001348641">
    <property type="component" value="Unassembled WGS sequence"/>
</dbReference>
<feature type="transmembrane region" description="Helical" evidence="2">
    <location>
        <begin position="152"/>
        <end position="171"/>
    </location>
</feature>
<evidence type="ECO:0000313" key="4">
    <source>
        <dbReference type="EMBL" id="MEE2052766.1"/>
    </source>
</evidence>
<dbReference type="EMBL" id="JAUUCC010000053">
    <property type="protein sequence ID" value="MEE2052766.1"/>
    <property type="molecule type" value="Genomic_DNA"/>
</dbReference>
<comment type="similarity">
    <text evidence="1">Belongs to the EamA transporter family.</text>
</comment>
<name>A0ABU7KU05_9ACTN</name>
<organism evidence="4 5">
    <name type="scientific">Nocardiopsis tropica</name>
    <dbReference type="NCBI Taxonomy" id="109330"/>
    <lineage>
        <taxon>Bacteria</taxon>
        <taxon>Bacillati</taxon>
        <taxon>Actinomycetota</taxon>
        <taxon>Actinomycetes</taxon>
        <taxon>Streptosporangiales</taxon>
        <taxon>Nocardiopsidaceae</taxon>
        <taxon>Nocardiopsis</taxon>
    </lineage>
</organism>
<keyword evidence="2" id="KW-1133">Transmembrane helix</keyword>
<dbReference type="RefSeq" id="WP_330159764.1">
    <property type="nucleotide sequence ID" value="NZ_JAUUCC010000053.1"/>
</dbReference>
<sequence>MSAPSARHRPSGLAFALGSALAFGGSGVFARPLLDAGMDSLHVTWLRVAGAALLLLPVAAAHWRVARRRPLLVLAYGVFPMAGVQALYFAAVARIPVGIALLIEFLGPVLVLLWLRVVRRTRVSPAAVVGVVLAVAGLGLLLEVWAGMRLDAIGVALALGAAAAQATFFLLGDSMGEDTDPLAVIAFGSLVATVLLGALARPWTIPWGLLADPVPLGGLHVPGWAPALWLGLVCTAVAYFAGVSAIRRLSPQVAGAVAYLEVVTAIVLAWVLLGEALAPVQILGAAVIVTGAFIAQTAVPGAPAPPSDVRRADATAIFTFIWTWNDFFSQLIFLTSPDMYTVPVAPRGPATLAPIRVRRSRSPPPPRT</sequence>
<dbReference type="InterPro" id="IPR037185">
    <property type="entry name" value="EmrE-like"/>
</dbReference>
<dbReference type="Pfam" id="PF00892">
    <property type="entry name" value="EamA"/>
    <property type="match status" value="2"/>
</dbReference>
<evidence type="ECO:0000256" key="2">
    <source>
        <dbReference type="SAM" id="Phobius"/>
    </source>
</evidence>
<feature type="transmembrane region" description="Helical" evidence="2">
    <location>
        <begin position="40"/>
        <end position="59"/>
    </location>
</feature>
<gene>
    <name evidence="4" type="ORF">Q8A49_19885</name>
</gene>
<accession>A0ABU7KU05</accession>
<evidence type="ECO:0000313" key="5">
    <source>
        <dbReference type="Proteomes" id="UP001348641"/>
    </source>
</evidence>
<dbReference type="SUPFAM" id="SSF103481">
    <property type="entry name" value="Multidrug resistance efflux transporter EmrE"/>
    <property type="match status" value="2"/>
</dbReference>
<feature type="domain" description="EamA" evidence="3">
    <location>
        <begin position="11"/>
        <end position="141"/>
    </location>
</feature>
<feature type="transmembrane region" description="Helical" evidence="2">
    <location>
        <begin position="183"/>
        <end position="203"/>
    </location>
</feature>
<evidence type="ECO:0000259" key="3">
    <source>
        <dbReference type="Pfam" id="PF00892"/>
    </source>
</evidence>
<feature type="transmembrane region" description="Helical" evidence="2">
    <location>
        <begin position="97"/>
        <end position="115"/>
    </location>
</feature>
<proteinExistence type="inferred from homology"/>
<feature type="transmembrane region" description="Helical" evidence="2">
    <location>
        <begin position="223"/>
        <end position="241"/>
    </location>
</feature>
<feature type="domain" description="EamA" evidence="3">
    <location>
        <begin position="153"/>
        <end position="294"/>
    </location>
</feature>
<protein>
    <submittedName>
        <fullName evidence="4">EamA family transporter</fullName>
    </submittedName>
</protein>